<evidence type="ECO:0000313" key="2">
    <source>
        <dbReference type="Proteomes" id="UP001549749"/>
    </source>
</evidence>
<protein>
    <submittedName>
        <fullName evidence="1">DUF6702 family protein</fullName>
    </submittedName>
</protein>
<dbReference type="EMBL" id="JBEXAC010000002">
    <property type="protein sequence ID" value="MET7000856.1"/>
    <property type="molecule type" value="Genomic_DNA"/>
</dbReference>
<name>A0ABV2TCU9_9BACT</name>
<sequence>MGLLFCKWWLTAWITLMHPFYVSVTEIRHNAPKKELEVSCRIFADDFEKALKAQYNTTFDIIRPADRKQVDALIKDYLSKHLVITINDKVTPLSYLGYKIEEDAAWCFLEAPHVPNVQKIAIKNDILYEAHSNQINMIHVVVNDTRKSTKLDNPESTASFKF</sequence>
<comment type="caution">
    <text evidence="1">The sequence shown here is derived from an EMBL/GenBank/DDBJ whole genome shotgun (WGS) entry which is preliminary data.</text>
</comment>
<dbReference type="Pfam" id="PF20420">
    <property type="entry name" value="DUF6702"/>
    <property type="match status" value="1"/>
</dbReference>
<proteinExistence type="predicted"/>
<keyword evidence="2" id="KW-1185">Reference proteome</keyword>
<dbReference type="InterPro" id="IPR046525">
    <property type="entry name" value="DUF6702"/>
</dbReference>
<reference evidence="1 2" key="1">
    <citation type="submission" date="2024-06" db="EMBL/GenBank/DDBJ databases">
        <title>Chitinophaga defluvii sp. nov., isolated from municipal sewage.</title>
        <authorList>
            <person name="Zhang L."/>
        </authorList>
    </citation>
    <scope>NUCLEOTIDE SEQUENCE [LARGE SCALE GENOMIC DNA]</scope>
    <source>
        <strain evidence="1 2">H8</strain>
    </source>
</reference>
<evidence type="ECO:0000313" key="1">
    <source>
        <dbReference type="EMBL" id="MET7000856.1"/>
    </source>
</evidence>
<dbReference type="Proteomes" id="UP001549749">
    <property type="component" value="Unassembled WGS sequence"/>
</dbReference>
<organism evidence="1 2">
    <name type="scientific">Chitinophaga defluvii</name>
    <dbReference type="NCBI Taxonomy" id="3163343"/>
    <lineage>
        <taxon>Bacteria</taxon>
        <taxon>Pseudomonadati</taxon>
        <taxon>Bacteroidota</taxon>
        <taxon>Chitinophagia</taxon>
        <taxon>Chitinophagales</taxon>
        <taxon>Chitinophagaceae</taxon>
        <taxon>Chitinophaga</taxon>
    </lineage>
</organism>
<accession>A0ABV2TCU9</accession>
<dbReference type="RefSeq" id="WP_354663409.1">
    <property type="nucleotide sequence ID" value="NZ_JBEXAC010000002.1"/>
</dbReference>
<gene>
    <name evidence="1" type="ORF">ABR189_25965</name>
</gene>